<evidence type="ECO:0000256" key="1">
    <source>
        <dbReference type="SAM" id="MobiDB-lite"/>
    </source>
</evidence>
<evidence type="ECO:0008006" key="4">
    <source>
        <dbReference type="Google" id="ProtNLM"/>
    </source>
</evidence>
<dbReference type="EMBL" id="BMWP01000036">
    <property type="protein sequence ID" value="GGW48573.1"/>
    <property type="molecule type" value="Genomic_DNA"/>
</dbReference>
<dbReference type="Proteomes" id="UP000634668">
    <property type="component" value="Unassembled WGS sequence"/>
</dbReference>
<name>A0A918J4W5_9FLAO</name>
<sequence length="1125" mass="120540">MKIAVLSFNLLSSVKSLILLTVLVLLGTGVGYSQTTAYGVSIHSKNTIDNSDRALGPPNNTFAKMKENDGSFVIIDLGGVAAMGSEIIFRIARENKNDKTGTVDAAVSPEDFPTENIMTVTTEVKNDDYSEVSFTVTEAKTRYVKVTGEKEFLLESIEYEVDEMRSYGVSVHSEANVKDGEKHALGPPDGKFAKMEKENAWMIIDLGANAKLGTQIEFRIASDKKNENKSGTIQASTSPNFSGTAQTVTATTNAPSSKTVSIPVNEVGLRYVKVTGEKEFLIEYVSYIPADPCDAAASGNVDTDGDGISDICDKDDDNDGILDIDEGCGPGGGNGNIDIIAAFGTDDKIESENDGTYTTTISELYAAYTFNQEKDARISTENLTGIGKQGPIFKFYGKKKKSSFIDIVFSRTISGAYFKLTDFDENEELVVEVYDQNNKLINIEAAGYATLGSNVEMNGNVFTEKGIEDEAYGDNISNDDYGAVIFDFAGQLISRIKVSMRHNKESSIRFTEIRNFCLPLDTDGDGIPDSLDTDSDGDGCWDAIEGDGSFTDDSVDGNGRFTGGIDVNGVPTAVNGGQGIGDSKDATILGVGCSNCPMVPGKNTIYGGVFNDVNENGILDETDTYDLDGVTVYLYEDSNANGVLDDGVIPIMITTTVNGNYSFEIDPPVGSTVQSLSVRIASGSDDAEEKIQDYSMYINSTDLEFVYDNYVGGDQIVGMRFNNIAIPQGANITNAYIEFTVDETDSGSTNLIFSGHDVDHSPTFTSENRNISDRQKTSSVVNWSNVPAWNTAKDKHHTPDLQSIIQEIVNRHGWVSNNSMVIMVEGSGERTAEAYEGDAANAPLLVIEYTENGTPDYPKKYIVTIDKATLPEGYSLTNDNTQTATFIALNQSDCDNDFGYVLPGIITGLVYSDENGDGSQNGTETGFSAPVTVFADLDGSGILDTGEPTATTAADGSFSIVNVPVGSVNILIDINTLPAGLVLTEGNQPTNVTVTAGSAVSIGKIGYTNPLVANNDTYTVTYQNGIDGITISGVLDNDTLSGISIDPAEVTFTFTPTGPLKIDSDTGAITVARGTKPGTYTIAYTICQTTLPNSCDSATATVIVEKRNLLITNPHIYQRMMNYYP</sequence>
<dbReference type="AlphaFoldDB" id="A0A918J4W5"/>
<dbReference type="Gene3D" id="4.10.1080.10">
    <property type="entry name" value="TSP type-3 repeat"/>
    <property type="match status" value="1"/>
</dbReference>
<evidence type="ECO:0000313" key="2">
    <source>
        <dbReference type="EMBL" id="GGW48573.1"/>
    </source>
</evidence>
<dbReference type="GO" id="GO:0005509">
    <property type="term" value="F:calcium ion binding"/>
    <property type="evidence" value="ECO:0007669"/>
    <property type="project" value="InterPro"/>
</dbReference>
<proteinExistence type="predicted"/>
<reference evidence="2" key="1">
    <citation type="journal article" date="2014" name="Int. J. Syst. Evol. Microbiol.">
        <title>Complete genome sequence of Corynebacterium casei LMG S-19264T (=DSM 44701T), isolated from a smear-ripened cheese.</title>
        <authorList>
            <consortium name="US DOE Joint Genome Institute (JGI-PGF)"/>
            <person name="Walter F."/>
            <person name="Albersmeier A."/>
            <person name="Kalinowski J."/>
            <person name="Ruckert C."/>
        </authorList>
    </citation>
    <scope>NUCLEOTIDE SEQUENCE</scope>
    <source>
        <strain evidence="2">KCTC 12113</strain>
    </source>
</reference>
<organism evidence="2 3">
    <name type="scientific">Arenibacter certesii</name>
    <dbReference type="NCBI Taxonomy" id="228955"/>
    <lineage>
        <taxon>Bacteria</taxon>
        <taxon>Pseudomonadati</taxon>
        <taxon>Bacteroidota</taxon>
        <taxon>Flavobacteriia</taxon>
        <taxon>Flavobacteriales</taxon>
        <taxon>Flavobacteriaceae</taxon>
        <taxon>Arenibacter</taxon>
    </lineage>
</organism>
<evidence type="ECO:0000313" key="3">
    <source>
        <dbReference type="Proteomes" id="UP000634668"/>
    </source>
</evidence>
<reference evidence="2" key="2">
    <citation type="submission" date="2020-09" db="EMBL/GenBank/DDBJ databases">
        <authorList>
            <person name="Sun Q."/>
            <person name="Kim S."/>
        </authorList>
    </citation>
    <scope>NUCLEOTIDE SEQUENCE</scope>
    <source>
        <strain evidence="2">KCTC 12113</strain>
    </source>
</reference>
<feature type="compositionally biased region" description="Polar residues" evidence="1">
    <location>
        <begin position="229"/>
        <end position="257"/>
    </location>
</feature>
<gene>
    <name evidence="2" type="ORF">GCM10007383_35830</name>
</gene>
<dbReference type="Gene3D" id="2.60.120.260">
    <property type="entry name" value="Galactose-binding domain-like"/>
    <property type="match status" value="1"/>
</dbReference>
<keyword evidence="3" id="KW-1185">Reference proteome</keyword>
<dbReference type="RefSeq" id="WP_026815385.1">
    <property type="nucleotide sequence ID" value="NZ_BMWP01000036.1"/>
</dbReference>
<accession>A0A918J4W5</accession>
<dbReference type="InterPro" id="IPR013783">
    <property type="entry name" value="Ig-like_fold"/>
</dbReference>
<protein>
    <recommendedName>
        <fullName evidence="4">SD-repeat containing protein B domain-containing protein</fullName>
    </recommendedName>
</protein>
<dbReference type="SUPFAM" id="SSF103647">
    <property type="entry name" value="TSP type-3 repeat"/>
    <property type="match status" value="1"/>
</dbReference>
<dbReference type="Gene3D" id="2.60.40.10">
    <property type="entry name" value="Immunoglobulins"/>
    <property type="match status" value="2"/>
</dbReference>
<comment type="caution">
    <text evidence="2">The sequence shown here is derived from an EMBL/GenBank/DDBJ whole genome shotgun (WGS) entry which is preliminary data.</text>
</comment>
<dbReference type="SUPFAM" id="SSF117074">
    <property type="entry name" value="Hypothetical protein PA1324"/>
    <property type="match status" value="2"/>
</dbReference>
<dbReference type="InterPro" id="IPR028974">
    <property type="entry name" value="TSP_type-3_rpt"/>
</dbReference>
<feature type="region of interest" description="Disordered" evidence="1">
    <location>
        <begin position="227"/>
        <end position="257"/>
    </location>
</feature>